<proteinExistence type="predicted"/>
<dbReference type="Proteomes" id="UP000176544">
    <property type="component" value="Unassembled WGS sequence"/>
</dbReference>
<protein>
    <recommendedName>
        <fullName evidence="3">N-acetyltransferase domain-containing protein</fullName>
    </recommendedName>
</protein>
<dbReference type="GO" id="GO:0016747">
    <property type="term" value="F:acyltransferase activity, transferring groups other than amino-acyl groups"/>
    <property type="evidence" value="ECO:0007669"/>
    <property type="project" value="InterPro"/>
</dbReference>
<name>A0A1G1Z8Y7_9BACT</name>
<dbReference type="InterPro" id="IPR016181">
    <property type="entry name" value="Acyl_CoA_acyltransferase"/>
</dbReference>
<dbReference type="CDD" id="cd04301">
    <property type="entry name" value="NAT_SF"/>
    <property type="match status" value="1"/>
</dbReference>
<reference evidence="4 5" key="1">
    <citation type="journal article" date="2016" name="Nat. Commun.">
        <title>Thousands of microbial genomes shed light on interconnected biogeochemical processes in an aquifer system.</title>
        <authorList>
            <person name="Anantharaman K."/>
            <person name="Brown C.T."/>
            <person name="Hug L.A."/>
            <person name="Sharon I."/>
            <person name="Castelle C.J."/>
            <person name="Probst A.J."/>
            <person name="Thomas B.C."/>
            <person name="Singh A."/>
            <person name="Wilkins M.J."/>
            <person name="Karaoz U."/>
            <person name="Brodie E.L."/>
            <person name="Williams K.H."/>
            <person name="Hubbard S.S."/>
            <person name="Banfield J.F."/>
        </authorList>
    </citation>
    <scope>NUCLEOTIDE SEQUENCE [LARGE SCALE GENOMIC DNA]</scope>
</reference>
<evidence type="ECO:0000256" key="2">
    <source>
        <dbReference type="ARBA" id="ARBA00023315"/>
    </source>
</evidence>
<feature type="domain" description="N-acetyltransferase" evidence="3">
    <location>
        <begin position="1"/>
        <end position="113"/>
    </location>
</feature>
<dbReference type="InterPro" id="IPR000182">
    <property type="entry name" value="GNAT_dom"/>
</dbReference>
<dbReference type="PANTHER" id="PTHR43877">
    <property type="entry name" value="AMINOALKYLPHOSPHONATE N-ACETYLTRANSFERASE-RELATED-RELATED"/>
    <property type="match status" value="1"/>
</dbReference>
<dbReference type="InterPro" id="IPR050832">
    <property type="entry name" value="Bact_Acetyltransf"/>
</dbReference>
<dbReference type="PROSITE" id="PS51186">
    <property type="entry name" value="GNAT"/>
    <property type="match status" value="1"/>
</dbReference>
<evidence type="ECO:0000259" key="3">
    <source>
        <dbReference type="PROSITE" id="PS51186"/>
    </source>
</evidence>
<organism evidence="4 5">
    <name type="scientific">Candidatus Colwellbacteria bacterium RIFCSPLOWO2_02_FULL_45_11</name>
    <dbReference type="NCBI Taxonomy" id="1797692"/>
    <lineage>
        <taxon>Bacteria</taxon>
        <taxon>Candidatus Colwelliibacteriota</taxon>
    </lineage>
</organism>
<sequence length="113" mass="12973">MSEVTVKEVEIKGSGWRFSIEEDGMEVGRARLYAIQNDIHEGPFGYVEDVHVEEAYRGRGLSKKLMEKLLEKARELGFYKVILHTESDNFRAQSLYTKSLGFYVVGPTLRLDL</sequence>
<gene>
    <name evidence="4" type="ORF">A3I33_01255</name>
</gene>
<accession>A0A1G1Z8Y7</accession>
<dbReference type="SUPFAM" id="SSF55729">
    <property type="entry name" value="Acyl-CoA N-acyltransferases (Nat)"/>
    <property type="match status" value="1"/>
</dbReference>
<evidence type="ECO:0000313" key="4">
    <source>
        <dbReference type="EMBL" id="OGY61102.1"/>
    </source>
</evidence>
<dbReference type="Gene3D" id="3.40.630.30">
    <property type="match status" value="1"/>
</dbReference>
<keyword evidence="2" id="KW-0012">Acyltransferase</keyword>
<dbReference type="EMBL" id="MHJA01000015">
    <property type="protein sequence ID" value="OGY61102.1"/>
    <property type="molecule type" value="Genomic_DNA"/>
</dbReference>
<evidence type="ECO:0000313" key="5">
    <source>
        <dbReference type="Proteomes" id="UP000176544"/>
    </source>
</evidence>
<dbReference type="STRING" id="1797692.A3I33_01255"/>
<comment type="caution">
    <text evidence="4">The sequence shown here is derived from an EMBL/GenBank/DDBJ whole genome shotgun (WGS) entry which is preliminary data.</text>
</comment>
<dbReference type="AlphaFoldDB" id="A0A1G1Z8Y7"/>
<evidence type="ECO:0000256" key="1">
    <source>
        <dbReference type="ARBA" id="ARBA00022679"/>
    </source>
</evidence>
<keyword evidence="1" id="KW-0808">Transferase</keyword>
<dbReference type="Pfam" id="PF00583">
    <property type="entry name" value="Acetyltransf_1"/>
    <property type="match status" value="1"/>
</dbReference>